<evidence type="ECO:0000256" key="1">
    <source>
        <dbReference type="SAM" id="Coils"/>
    </source>
</evidence>
<dbReference type="EMBL" id="FMUS01000011">
    <property type="protein sequence ID" value="SCY62641.1"/>
    <property type="molecule type" value="Genomic_DNA"/>
</dbReference>
<accession>A0A1G5HG58</accession>
<keyword evidence="4" id="KW-1185">Reference proteome</keyword>
<dbReference type="AlphaFoldDB" id="A0A1G5HG58"/>
<protein>
    <recommendedName>
        <fullName evidence="5">DUF4446 domain-containing protein</fullName>
    </recommendedName>
</protein>
<dbReference type="OrthoDB" id="5244042at2"/>
<keyword evidence="1" id="KW-0175">Coiled coil</keyword>
<dbReference type="RefSeq" id="WP_091542935.1">
    <property type="nucleotide sequence ID" value="NZ_FMUS01000011.1"/>
</dbReference>
<evidence type="ECO:0000313" key="4">
    <source>
        <dbReference type="Proteomes" id="UP000198636"/>
    </source>
</evidence>
<gene>
    <name evidence="3" type="ORF">SAMN03080606_02005</name>
</gene>
<evidence type="ECO:0000313" key="3">
    <source>
        <dbReference type="EMBL" id="SCY62641.1"/>
    </source>
</evidence>
<keyword evidence="2" id="KW-1133">Transmembrane helix</keyword>
<dbReference type="Proteomes" id="UP000198636">
    <property type="component" value="Unassembled WGS sequence"/>
</dbReference>
<keyword evidence="2" id="KW-0812">Transmembrane</keyword>
<feature type="coiled-coil region" evidence="1">
    <location>
        <begin position="60"/>
        <end position="87"/>
    </location>
</feature>
<evidence type="ECO:0000256" key="2">
    <source>
        <dbReference type="SAM" id="Phobius"/>
    </source>
</evidence>
<keyword evidence="2" id="KW-0472">Membrane</keyword>
<evidence type="ECO:0008006" key="5">
    <source>
        <dbReference type="Google" id="ProtNLM"/>
    </source>
</evidence>
<name>A0A1G5HG58_9FIRM</name>
<feature type="transmembrane region" description="Helical" evidence="2">
    <location>
        <begin position="12"/>
        <end position="36"/>
    </location>
</feature>
<dbReference type="InterPro" id="IPR027981">
    <property type="entry name" value="DUF4446"/>
</dbReference>
<dbReference type="Pfam" id="PF14584">
    <property type="entry name" value="DUF4446"/>
    <property type="match status" value="1"/>
</dbReference>
<reference evidence="3 4" key="1">
    <citation type="submission" date="2016-10" db="EMBL/GenBank/DDBJ databases">
        <authorList>
            <person name="de Groot N.N."/>
        </authorList>
    </citation>
    <scope>NUCLEOTIDE SEQUENCE [LARGE SCALE GENOMIC DNA]</scope>
    <source>
        <strain evidence="3 4">DSM 18978</strain>
    </source>
</reference>
<sequence length="182" mass="20388">MQLVLDFIDAYSSFVIAASLVMNLLLIILLSINYGMTSSLKDKYKKLVKGTNGKNIEGLLMEHMDKVEDINKEFDKINNRINLLDNRISFCVQKIGIIRYSAFNDTGSDLSFSITLLDENNDGLILTGIHGRSETISYAKPIKDGKSNYSLSVEELQSLERAKGKLVDGRDMKGSRRSKEVS</sequence>
<proteinExistence type="predicted"/>
<dbReference type="STRING" id="1120976.SAMN03080606_02005"/>
<organism evidence="3 4">
    <name type="scientific">Alkaliphilus peptidifermentans DSM 18978</name>
    <dbReference type="NCBI Taxonomy" id="1120976"/>
    <lineage>
        <taxon>Bacteria</taxon>
        <taxon>Bacillati</taxon>
        <taxon>Bacillota</taxon>
        <taxon>Clostridia</taxon>
        <taxon>Peptostreptococcales</taxon>
        <taxon>Natronincolaceae</taxon>
        <taxon>Alkaliphilus</taxon>
    </lineage>
</organism>